<evidence type="ECO:0000313" key="9">
    <source>
        <dbReference type="EMBL" id="QGH36799.1"/>
    </source>
</evidence>
<dbReference type="Gene3D" id="1.10.3720.10">
    <property type="entry name" value="MetI-like"/>
    <property type="match status" value="1"/>
</dbReference>
<dbReference type="InterPro" id="IPR035906">
    <property type="entry name" value="MetI-like_sf"/>
</dbReference>
<reference evidence="9 10" key="1">
    <citation type="submission" date="2019-11" db="EMBL/GenBank/DDBJ databases">
        <title>Gracilibacillus salitolerans sp. nov., a moderate halophile isolated from a saline soil in northwest China.</title>
        <authorList>
            <person name="Gan L."/>
        </authorList>
    </citation>
    <scope>NUCLEOTIDE SEQUENCE [LARGE SCALE GENOMIC DNA]</scope>
    <source>
        <strain evidence="9 10">SCU50</strain>
    </source>
</reference>
<dbReference type="Pfam" id="PF00528">
    <property type="entry name" value="BPD_transp_1"/>
    <property type="match status" value="1"/>
</dbReference>
<dbReference type="SUPFAM" id="SSF161098">
    <property type="entry name" value="MetI-like"/>
    <property type="match status" value="1"/>
</dbReference>
<feature type="transmembrane region" description="Helical" evidence="7">
    <location>
        <begin position="72"/>
        <end position="93"/>
    </location>
</feature>
<keyword evidence="2 7" id="KW-0813">Transport</keyword>
<evidence type="ECO:0000256" key="4">
    <source>
        <dbReference type="ARBA" id="ARBA00022692"/>
    </source>
</evidence>
<evidence type="ECO:0000256" key="3">
    <source>
        <dbReference type="ARBA" id="ARBA00022475"/>
    </source>
</evidence>
<evidence type="ECO:0000256" key="7">
    <source>
        <dbReference type="RuleBase" id="RU363032"/>
    </source>
</evidence>
<keyword evidence="10" id="KW-1185">Reference proteome</keyword>
<comment type="subcellular location">
    <subcellularLocation>
        <location evidence="1 7">Cell membrane</location>
        <topology evidence="1 7">Multi-pass membrane protein</topology>
    </subcellularLocation>
</comment>
<dbReference type="EMBL" id="CP045915">
    <property type="protein sequence ID" value="QGH36799.1"/>
    <property type="molecule type" value="Genomic_DNA"/>
</dbReference>
<dbReference type="KEGG" id="grc:GI584_23295"/>
<sequence>MQNVLKVKFLLVVTLLPALLLYTFIVIVPIFWSGYYGFFSWSGISEATFIGWTNYIDVVKDPIFWRALKNNMIIVAASVFGQVPIALILALMLRKTTFFQRFVRSAVFLPMVISTVVVGLIWGYIYNPQFGIVNSFLTAIGLESWTRAWLSDPSVNMYAVSIPIIWNYIGPYLIIFIAAIQNIPSEIEEAAKMDGANGAKKLFYVTLPMMWTTIKVVIVLCISGSLKAFDQVFVMTGGGPAQSTELLATYMYNNTFMTYRYGYGSAVSTMIIIISLVLILISQVVMKRKEEEGVGI</sequence>
<feature type="transmembrane region" description="Helical" evidence="7">
    <location>
        <begin position="202"/>
        <end position="226"/>
    </location>
</feature>
<dbReference type="AlphaFoldDB" id="A0A5Q2TP97"/>
<dbReference type="CDD" id="cd06261">
    <property type="entry name" value="TM_PBP2"/>
    <property type="match status" value="1"/>
</dbReference>
<dbReference type="InterPro" id="IPR000515">
    <property type="entry name" value="MetI-like"/>
</dbReference>
<organism evidence="9 10">
    <name type="scientific">Gracilibacillus salitolerans</name>
    <dbReference type="NCBI Taxonomy" id="2663022"/>
    <lineage>
        <taxon>Bacteria</taxon>
        <taxon>Bacillati</taxon>
        <taxon>Bacillota</taxon>
        <taxon>Bacilli</taxon>
        <taxon>Bacillales</taxon>
        <taxon>Bacillaceae</taxon>
        <taxon>Gracilibacillus</taxon>
    </lineage>
</organism>
<keyword evidence="5 7" id="KW-1133">Transmembrane helix</keyword>
<dbReference type="PROSITE" id="PS50928">
    <property type="entry name" value="ABC_TM1"/>
    <property type="match status" value="1"/>
</dbReference>
<evidence type="ECO:0000256" key="2">
    <source>
        <dbReference type="ARBA" id="ARBA00022448"/>
    </source>
</evidence>
<dbReference type="GO" id="GO:0005886">
    <property type="term" value="C:plasma membrane"/>
    <property type="evidence" value="ECO:0007669"/>
    <property type="project" value="UniProtKB-SubCell"/>
</dbReference>
<dbReference type="RefSeq" id="WP_100358493.1">
    <property type="nucleotide sequence ID" value="NZ_CP045915.1"/>
</dbReference>
<evidence type="ECO:0000256" key="5">
    <source>
        <dbReference type="ARBA" id="ARBA00022989"/>
    </source>
</evidence>
<feature type="transmembrane region" description="Helical" evidence="7">
    <location>
        <begin position="157"/>
        <end position="181"/>
    </location>
</feature>
<dbReference type="InterPro" id="IPR050809">
    <property type="entry name" value="UgpAE/MalFG_permease"/>
</dbReference>
<dbReference type="GO" id="GO:0055085">
    <property type="term" value="P:transmembrane transport"/>
    <property type="evidence" value="ECO:0007669"/>
    <property type="project" value="InterPro"/>
</dbReference>
<feature type="transmembrane region" description="Helical" evidence="7">
    <location>
        <begin position="9"/>
        <end position="32"/>
    </location>
</feature>
<dbReference type="Proteomes" id="UP000339690">
    <property type="component" value="Chromosome"/>
</dbReference>
<evidence type="ECO:0000256" key="6">
    <source>
        <dbReference type="ARBA" id="ARBA00023136"/>
    </source>
</evidence>
<accession>A0A5Q2TP97</accession>
<gene>
    <name evidence="9" type="ORF">GI584_23295</name>
</gene>
<dbReference type="PANTHER" id="PTHR43227">
    <property type="entry name" value="BLL4140 PROTEIN"/>
    <property type="match status" value="1"/>
</dbReference>
<proteinExistence type="inferred from homology"/>
<protein>
    <submittedName>
        <fullName evidence="9">ABC transporter permease subunit</fullName>
    </submittedName>
</protein>
<evidence type="ECO:0000313" key="10">
    <source>
        <dbReference type="Proteomes" id="UP000339690"/>
    </source>
</evidence>
<dbReference type="PANTHER" id="PTHR43227:SF11">
    <property type="entry name" value="BLL4140 PROTEIN"/>
    <property type="match status" value="1"/>
</dbReference>
<feature type="transmembrane region" description="Helical" evidence="7">
    <location>
        <begin position="105"/>
        <end position="125"/>
    </location>
</feature>
<feature type="transmembrane region" description="Helical" evidence="7">
    <location>
        <begin position="261"/>
        <end position="281"/>
    </location>
</feature>
<keyword evidence="6 7" id="KW-0472">Membrane</keyword>
<keyword evidence="4 7" id="KW-0812">Transmembrane</keyword>
<keyword evidence="3" id="KW-1003">Cell membrane</keyword>
<evidence type="ECO:0000259" key="8">
    <source>
        <dbReference type="PROSITE" id="PS50928"/>
    </source>
</evidence>
<name>A0A5Q2TP97_9BACI</name>
<evidence type="ECO:0000256" key="1">
    <source>
        <dbReference type="ARBA" id="ARBA00004651"/>
    </source>
</evidence>
<feature type="domain" description="ABC transmembrane type-1" evidence="8">
    <location>
        <begin position="68"/>
        <end position="282"/>
    </location>
</feature>
<comment type="similarity">
    <text evidence="7">Belongs to the binding-protein-dependent transport system permease family.</text>
</comment>